<name>A0A1Y1HKX8_KLENI</name>
<dbReference type="Gene3D" id="1.10.3430.10">
    <property type="entry name" value="Ammonium transporter AmtB like domains"/>
    <property type="match status" value="1"/>
</dbReference>
<feature type="transmembrane region" description="Helical" evidence="18">
    <location>
        <begin position="149"/>
        <end position="170"/>
    </location>
</feature>
<dbReference type="InterPro" id="IPR000222">
    <property type="entry name" value="PP2C_BS"/>
</dbReference>
<sequence length="911" mass="99433">MDPATNVTALALRVATLEVGLQELAATSTLRTLVAGHLWTLQAGIFVFLMQVGFALVEAGTVRTKNTRNIMIKNILDACISAVAFWSFGYALAYGTGNKVLGWRHPDGSSSAAFFNERDKVRWFYKWTYAATTATIVNGAVAERTKFPAYLVYSFLLSGFIYPVVVHLMWSADGLLSPYTYHKILGGDGYIDLAGATIVHVTGGLTSFLGAWMVGPRIGRFDIDGKPIEFKHHSIAFIATGTLILWVGFYGFNGGSVYISDDLQLWLDTIARIMMNATVSAAFSGLTVFAVSLMASRAVQPSDTFNGVIGGLVAASATASVTQTWAACIVGFLSGLAYFGGSRLFLWLHIDDPVNAAAVHLCCGCVGGLAVGLFATNDGIRAAYGIPQPRAQGLVYGGDFTLLGTQVVGLLLIIGWVGATAFCMFFILLVTGNLRSSRQAEEVGLDVAYHGGTSDELPAQEQGVFVGAINKTIRRRLSSSGFGSCRKNVQWWRSRSFLGLPGFQKNLKRTPLGQYALSTYEANYLMEDTWHMDSLPNLMYMGVFDGHGGTEAATFAKERLHEHLQDSVAQNGLSEDSIAEAFLNADAEFTDLIRTAFVRSPHLATVGSCALVAVLTSQATLYVAGLGDCRAVLGTGSNGRLKAVQLSEEHNVNIASHRKAYLEGHPEGEAAVACKNGMYRVKGKLQVTRSFGDCYMKLLEFNSAPLFPRFRCPAPYHPPYVTARPSVTVRQLQPSDRFLILASDGLWNYLGSQDAVDIVQKNVRGDVARLLVRTALQRAAQKHEITFEELMQLPRGMRRDYHDDMTVVVFFFKQPKPSDSARAIDWEGSFHRRISSASSRQGDDSRDVEMGEVKEEENDGRPDFRNLPTLKVTRRGPIHTGSSNDILSMPTYEGRSFRMSGSLLDNVHSPT</sequence>
<keyword evidence="9 16" id="KW-0378">Hydrolase</keyword>
<evidence type="ECO:0000256" key="2">
    <source>
        <dbReference type="ARBA" id="ARBA00001946"/>
    </source>
</evidence>
<dbReference type="GO" id="GO:0005886">
    <property type="term" value="C:plasma membrane"/>
    <property type="evidence" value="ECO:0000318"/>
    <property type="project" value="GO_Central"/>
</dbReference>
<evidence type="ECO:0000313" key="20">
    <source>
        <dbReference type="EMBL" id="GAQ77789.1"/>
    </source>
</evidence>
<keyword evidence="14" id="KW-0924">Ammonia transport</keyword>
<accession>A0A1Y1HKX8</accession>
<dbReference type="PANTHER" id="PTHR11730">
    <property type="entry name" value="AMMONIUM TRANSPORTER"/>
    <property type="match status" value="1"/>
</dbReference>
<dbReference type="CDD" id="cd00143">
    <property type="entry name" value="PP2Cc"/>
    <property type="match status" value="1"/>
</dbReference>
<dbReference type="GO" id="GO:0072488">
    <property type="term" value="P:ammonium transmembrane transport"/>
    <property type="evidence" value="ECO:0000318"/>
    <property type="project" value="GO_Central"/>
</dbReference>
<evidence type="ECO:0000256" key="9">
    <source>
        <dbReference type="ARBA" id="ARBA00022801"/>
    </source>
</evidence>
<evidence type="ECO:0000256" key="8">
    <source>
        <dbReference type="ARBA" id="ARBA00022723"/>
    </source>
</evidence>
<comment type="cofactor">
    <cofactor evidence="2">
        <name>Mg(2+)</name>
        <dbReference type="ChEBI" id="CHEBI:18420"/>
    </cofactor>
</comment>
<evidence type="ECO:0000256" key="6">
    <source>
        <dbReference type="ARBA" id="ARBA00022448"/>
    </source>
</evidence>
<dbReference type="SUPFAM" id="SSF81606">
    <property type="entry name" value="PP2C-like"/>
    <property type="match status" value="1"/>
</dbReference>
<keyword evidence="6" id="KW-0813">Transport</keyword>
<feature type="transmembrane region" description="Helical" evidence="18">
    <location>
        <begin position="74"/>
        <end position="93"/>
    </location>
</feature>
<keyword evidence="15" id="KW-0464">Manganese</keyword>
<feature type="domain" description="PPM-type phosphatase" evidence="19">
    <location>
        <begin position="514"/>
        <end position="812"/>
    </location>
</feature>
<reference evidence="20 21" key="1">
    <citation type="journal article" date="2014" name="Nat. Commun.">
        <title>Klebsormidium flaccidum genome reveals primary factors for plant terrestrial adaptation.</title>
        <authorList>
            <person name="Hori K."/>
            <person name="Maruyama F."/>
            <person name="Fujisawa T."/>
            <person name="Togashi T."/>
            <person name="Yamamoto N."/>
            <person name="Seo M."/>
            <person name="Sato S."/>
            <person name="Yamada T."/>
            <person name="Mori H."/>
            <person name="Tajima N."/>
            <person name="Moriyama T."/>
            <person name="Ikeuchi M."/>
            <person name="Watanabe M."/>
            <person name="Wada H."/>
            <person name="Kobayashi K."/>
            <person name="Saito M."/>
            <person name="Masuda T."/>
            <person name="Sasaki-Sekimoto Y."/>
            <person name="Mashiguchi K."/>
            <person name="Awai K."/>
            <person name="Shimojima M."/>
            <person name="Masuda S."/>
            <person name="Iwai M."/>
            <person name="Nobusawa T."/>
            <person name="Narise T."/>
            <person name="Kondo S."/>
            <person name="Saito H."/>
            <person name="Sato R."/>
            <person name="Murakawa M."/>
            <person name="Ihara Y."/>
            <person name="Oshima-Yamada Y."/>
            <person name="Ohtaka K."/>
            <person name="Satoh M."/>
            <person name="Sonobe K."/>
            <person name="Ishii M."/>
            <person name="Ohtani R."/>
            <person name="Kanamori-Sato M."/>
            <person name="Honoki R."/>
            <person name="Miyazaki D."/>
            <person name="Mochizuki H."/>
            <person name="Umetsu J."/>
            <person name="Higashi K."/>
            <person name="Shibata D."/>
            <person name="Kamiya Y."/>
            <person name="Sato N."/>
            <person name="Nakamura Y."/>
            <person name="Tabata S."/>
            <person name="Ida S."/>
            <person name="Kurokawa K."/>
            <person name="Ohta H."/>
        </authorList>
    </citation>
    <scope>NUCLEOTIDE SEQUENCE [LARGE SCALE GENOMIC DNA]</scope>
    <source>
        <strain evidence="20 21">NIES-2285</strain>
    </source>
</reference>
<feature type="transmembrane region" description="Helical" evidence="18">
    <location>
        <begin position="273"/>
        <end position="295"/>
    </location>
</feature>
<evidence type="ECO:0000256" key="4">
    <source>
        <dbReference type="ARBA" id="ARBA00005887"/>
    </source>
</evidence>
<evidence type="ECO:0000256" key="14">
    <source>
        <dbReference type="ARBA" id="ARBA00023177"/>
    </source>
</evidence>
<evidence type="ECO:0000313" key="21">
    <source>
        <dbReference type="Proteomes" id="UP000054558"/>
    </source>
</evidence>
<dbReference type="AlphaFoldDB" id="A0A1Y1HKX8"/>
<evidence type="ECO:0000256" key="16">
    <source>
        <dbReference type="RuleBase" id="RU003465"/>
    </source>
</evidence>
<evidence type="ECO:0000256" key="13">
    <source>
        <dbReference type="ARBA" id="ARBA00023136"/>
    </source>
</evidence>
<evidence type="ECO:0000256" key="15">
    <source>
        <dbReference type="ARBA" id="ARBA00023211"/>
    </source>
</evidence>
<feature type="transmembrane region" description="Helical" evidence="18">
    <location>
        <begin position="190"/>
        <end position="214"/>
    </location>
</feature>
<dbReference type="PANTHER" id="PTHR11730:SF116">
    <property type="entry name" value="PROTEIN-SERINE_THREONINE PHOSPHATASE"/>
    <property type="match status" value="1"/>
</dbReference>
<proteinExistence type="inferred from homology"/>
<evidence type="ECO:0000256" key="5">
    <source>
        <dbReference type="ARBA" id="ARBA00013081"/>
    </source>
</evidence>
<keyword evidence="7 18" id="KW-0812">Transmembrane</keyword>
<keyword evidence="11 16" id="KW-0904">Protein phosphatase</keyword>
<dbReference type="InterPro" id="IPR024041">
    <property type="entry name" value="NH4_transpt_AmtB-like_dom"/>
</dbReference>
<gene>
    <name evidence="20" type="ORF">KFL_000030650</name>
</gene>
<dbReference type="Pfam" id="PF00481">
    <property type="entry name" value="PP2C"/>
    <property type="match status" value="1"/>
</dbReference>
<evidence type="ECO:0000256" key="7">
    <source>
        <dbReference type="ARBA" id="ARBA00022692"/>
    </source>
</evidence>
<dbReference type="PROSITE" id="PS51746">
    <property type="entry name" value="PPM_2"/>
    <property type="match status" value="1"/>
</dbReference>
<feature type="region of interest" description="Disordered" evidence="17">
    <location>
        <begin position="835"/>
        <end position="890"/>
    </location>
</feature>
<feature type="transmembrane region" description="Helical" evidence="18">
    <location>
        <begin position="235"/>
        <end position="253"/>
    </location>
</feature>
<feature type="transmembrane region" description="Helical" evidence="18">
    <location>
        <begin position="124"/>
        <end position="142"/>
    </location>
</feature>
<comment type="subcellular location">
    <subcellularLocation>
        <location evidence="3">Membrane</location>
        <topology evidence="3">Multi-pass membrane protein</topology>
    </subcellularLocation>
</comment>
<evidence type="ECO:0000256" key="12">
    <source>
        <dbReference type="ARBA" id="ARBA00022989"/>
    </source>
</evidence>
<organism evidence="20 21">
    <name type="scientific">Klebsormidium nitens</name>
    <name type="common">Green alga</name>
    <name type="synonym">Ulothrix nitens</name>
    <dbReference type="NCBI Taxonomy" id="105231"/>
    <lineage>
        <taxon>Eukaryota</taxon>
        <taxon>Viridiplantae</taxon>
        <taxon>Streptophyta</taxon>
        <taxon>Klebsormidiophyceae</taxon>
        <taxon>Klebsormidiales</taxon>
        <taxon>Klebsormidiaceae</taxon>
        <taxon>Klebsormidium</taxon>
    </lineage>
</organism>
<keyword evidence="13 18" id="KW-0472">Membrane</keyword>
<dbReference type="EMBL" id="DF236952">
    <property type="protein sequence ID" value="GAQ77789.1"/>
    <property type="molecule type" value="Genomic_DNA"/>
</dbReference>
<dbReference type="NCBIfam" id="TIGR00836">
    <property type="entry name" value="amt"/>
    <property type="match status" value="1"/>
</dbReference>
<dbReference type="Proteomes" id="UP000054558">
    <property type="component" value="Unassembled WGS sequence"/>
</dbReference>
<dbReference type="InterPro" id="IPR029020">
    <property type="entry name" value="Ammonium/urea_transptr"/>
</dbReference>
<dbReference type="SMART" id="SM00332">
    <property type="entry name" value="PP2Cc"/>
    <property type="match status" value="1"/>
</dbReference>
<feature type="transmembrane region" description="Helical" evidence="18">
    <location>
        <begin position="407"/>
        <end position="430"/>
    </location>
</feature>
<evidence type="ECO:0000259" key="19">
    <source>
        <dbReference type="PROSITE" id="PS51746"/>
    </source>
</evidence>
<evidence type="ECO:0000256" key="3">
    <source>
        <dbReference type="ARBA" id="ARBA00004141"/>
    </source>
</evidence>
<comment type="cofactor">
    <cofactor evidence="1">
        <name>Mn(2+)</name>
        <dbReference type="ChEBI" id="CHEBI:29035"/>
    </cofactor>
</comment>
<dbReference type="GO" id="GO:0008519">
    <property type="term" value="F:ammonium channel activity"/>
    <property type="evidence" value="ECO:0000318"/>
    <property type="project" value="GO_Central"/>
</dbReference>
<dbReference type="GO" id="GO:0097272">
    <property type="term" value="P:ammonium homeostasis"/>
    <property type="evidence" value="ECO:0000318"/>
    <property type="project" value="GO_Central"/>
</dbReference>
<dbReference type="InterPro" id="IPR001905">
    <property type="entry name" value="Ammonium_transpt"/>
</dbReference>
<evidence type="ECO:0000256" key="18">
    <source>
        <dbReference type="SAM" id="Phobius"/>
    </source>
</evidence>
<dbReference type="InterPro" id="IPR036457">
    <property type="entry name" value="PPM-type-like_dom_sf"/>
</dbReference>
<evidence type="ECO:0000256" key="10">
    <source>
        <dbReference type="ARBA" id="ARBA00022842"/>
    </source>
</evidence>
<dbReference type="GO" id="GO:0046872">
    <property type="term" value="F:metal ion binding"/>
    <property type="evidence" value="ECO:0007669"/>
    <property type="project" value="UniProtKB-KW"/>
</dbReference>
<comment type="similarity">
    <text evidence="4">Belongs to the ammonia transporter channel (TC 1.A.11.2) family.</text>
</comment>
<dbReference type="GO" id="GO:0004722">
    <property type="term" value="F:protein serine/threonine phosphatase activity"/>
    <property type="evidence" value="ECO:0007669"/>
    <property type="project" value="UniProtKB-EC"/>
</dbReference>
<evidence type="ECO:0000256" key="17">
    <source>
        <dbReference type="SAM" id="MobiDB-lite"/>
    </source>
</evidence>
<keyword evidence="12 18" id="KW-1133">Transmembrane helix</keyword>
<feature type="compositionally biased region" description="Basic and acidic residues" evidence="17">
    <location>
        <begin position="841"/>
        <end position="864"/>
    </location>
</feature>
<protein>
    <recommendedName>
        <fullName evidence="5">protein-serine/threonine phosphatase</fullName>
        <ecNumber evidence="5">3.1.3.16</ecNumber>
    </recommendedName>
</protein>
<keyword evidence="10" id="KW-0460">Magnesium</keyword>
<dbReference type="EC" id="3.1.3.16" evidence="5"/>
<dbReference type="STRING" id="105231.A0A1Y1HKX8"/>
<dbReference type="OrthoDB" id="534912at2759"/>
<evidence type="ECO:0000256" key="11">
    <source>
        <dbReference type="ARBA" id="ARBA00022912"/>
    </source>
</evidence>
<keyword evidence="21" id="KW-1185">Reference proteome</keyword>
<feature type="transmembrane region" description="Helical" evidence="18">
    <location>
        <begin position="307"/>
        <end position="339"/>
    </location>
</feature>
<dbReference type="SUPFAM" id="SSF111352">
    <property type="entry name" value="Ammonium transporter"/>
    <property type="match status" value="1"/>
</dbReference>
<feature type="transmembrane region" description="Helical" evidence="18">
    <location>
        <begin position="39"/>
        <end position="62"/>
    </location>
</feature>
<dbReference type="Gene3D" id="3.60.40.10">
    <property type="entry name" value="PPM-type phosphatase domain"/>
    <property type="match status" value="1"/>
</dbReference>
<comment type="similarity">
    <text evidence="16">Belongs to the PP2C family.</text>
</comment>
<dbReference type="InterPro" id="IPR001932">
    <property type="entry name" value="PPM-type_phosphatase-like_dom"/>
</dbReference>
<dbReference type="Pfam" id="PF00909">
    <property type="entry name" value="Ammonium_transp"/>
    <property type="match status" value="1"/>
</dbReference>
<dbReference type="PROSITE" id="PS01032">
    <property type="entry name" value="PPM_1"/>
    <property type="match status" value="1"/>
</dbReference>
<keyword evidence="8" id="KW-0479">Metal-binding</keyword>
<evidence type="ECO:0000256" key="1">
    <source>
        <dbReference type="ARBA" id="ARBA00001936"/>
    </source>
</evidence>